<dbReference type="SUPFAM" id="SSF55418">
    <property type="entry name" value="eIF4e-like"/>
    <property type="match status" value="1"/>
</dbReference>
<dbReference type="GO" id="GO:0003743">
    <property type="term" value="F:translation initiation factor activity"/>
    <property type="evidence" value="ECO:0007669"/>
    <property type="project" value="UniProtKB-KW"/>
</dbReference>
<dbReference type="RefSeq" id="XP_067715491.1">
    <property type="nucleotide sequence ID" value="XM_067859390.1"/>
</dbReference>
<accession>A0AAV4LUG3</accession>
<evidence type="ECO:0000313" key="7">
    <source>
        <dbReference type="EMBL" id="GIX63422.1"/>
    </source>
</evidence>
<keyword evidence="4 6" id="KW-0694">RNA-binding</keyword>
<dbReference type="PANTHER" id="PTHR11960:SF8">
    <property type="entry name" value="EUKARYOTIC TRANSLATION INITIATION FACTOR 4E1-RELATED"/>
    <property type="match status" value="1"/>
</dbReference>
<dbReference type="Gene3D" id="3.30.760.10">
    <property type="entry name" value="RNA Cap, Translation Initiation Factor Eif4e"/>
    <property type="match status" value="1"/>
</dbReference>
<dbReference type="Gene3D" id="2.130.10.10">
    <property type="entry name" value="YVTN repeat-like/Quinoprotein amine dehydrogenase"/>
    <property type="match status" value="1"/>
</dbReference>
<dbReference type="SMART" id="SM00320">
    <property type="entry name" value="WD40"/>
    <property type="match status" value="3"/>
</dbReference>
<keyword evidence="3" id="KW-0810">Translation regulation</keyword>
<organism evidence="7 8">
    <name type="scientific">Babesia caballi</name>
    <dbReference type="NCBI Taxonomy" id="5871"/>
    <lineage>
        <taxon>Eukaryota</taxon>
        <taxon>Sar</taxon>
        <taxon>Alveolata</taxon>
        <taxon>Apicomplexa</taxon>
        <taxon>Aconoidasida</taxon>
        <taxon>Piroplasmida</taxon>
        <taxon>Babesiidae</taxon>
        <taxon>Babesia</taxon>
    </lineage>
</organism>
<name>A0AAV4LUG3_BABCB</name>
<comment type="similarity">
    <text evidence="1 6">Belongs to the eukaryotic initiation factor 4E family.</text>
</comment>
<evidence type="ECO:0000256" key="1">
    <source>
        <dbReference type="ARBA" id="ARBA00009860"/>
    </source>
</evidence>
<comment type="caution">
    <text evidence="7">The sequence shown here is derived from an EMBL/GenBank/DDBJ whole genome shotgun (WGS) entry which is preliminary data.</text>
</comment>
<dbReference type="InterPro" id="IPR001040">
    <property type="entry name" value="TIF_eIF_4E"/>
</dbReference>
<dbReference type="AlphaFoldDB" id="A0AAV4LUG3"/>
<protein>
    <submittedName>
        <fullName evidence="7">Translation initiation factor E4, putative</fullName>
    </submittedName>
</protein>
<evidence type="ECO:0000256" key="3">
    <source>
        <dbReference type="ARBA" id="ARBA00022845"/>
    </source>
</evidence>
<dbReference type="GeneID" id="94194903"/>
<reference evidence="7 8" key="1">
    <citation type="submission" date="2021-06" db="EMBL/GenBank/DDBJ databases">
        <title>Genome sequence of Babesia caballi.</title>
        <authorList>
            <person name="Yamagishi J."/>
            <person name="Kidaka T."/>
            <person name="Ochi A."/>
        </authorList>
    </citation>
    <scope>NUCLEOTIDE SEQUENCE [LARGE SCALE GENOMIC DNA]</scope>
    <source>
        <strain evidence="7">USDA-D6B2</strain>
    </source>
</reference>
<evidence type="ECO:0000256" key="4">
    <source>
        <dbReference type="ARBA" id="ARBA00022884"/>
    </source>
</evidence>
<dbReference type="Pfam" id="PF01652">
    <property type="entry name" value="IF4E"/>
    <property type="match status" value="1"/>
</dbReference>
<dbReference type="GO" id="GO:0000340">
    <property type="term" value="F:RNA 7-methylguanosine cap binding"/>
    <property type="evidence" value="ECO:0007669"/>
    <property type="project" value="TreeGrafter"/>
</dbReference>
<dbReference type="SUPFAM" id="SSF50978">
    <property type="entry name" value="WD40 repeat-like"/>
    <property type="match status" value="1"/>
</dbReference>
<gene>
    <name evidence="7" type="ORF">BcabD6B2_28570</name>
</gene>
<evidence type="ECO:0000313" key="8">
    <source>
        <dbReference type="Proteomes" id="UP001497744"/>
    </source>
</evidence>
<keyword evidence="2 6" id="KW-0396">Initiation factor</keyword>
<dbReference type="InterPro" id="IPR036322">
    <property type="entry name" value="WD40_repeat_dom_sf"/>
</dbReference>
<dbReference type="InterPro" id="IPR015943">
    <property type="entry name" value="WD40/YVTN_repeat-like_dom_sf"/>
</dbReference>
<proteinExistence type="inferred from homology"/>
<dbReference type="InterPro" id="IPR023398">
    <property type="entry name" value="TIF_eIF4e-like"/>
</dbReference>
<keyword evidence="5 6" id="KW-0648">Protein biosynthesis</keyword>
<keyword evidence="8" id="KW-1185">Reference proteome</keyword>
<sequence length="536" mass="59456">MSEYPHSVNGEPKMSESTQPILTFKKQSEDYGRLSQLFENATVDLPTSMPLKNKWVVWEQIVKTHDQRHNSDYKGHTRQLVSFDSVQSFWNLWFNIPQPSELSTTHRLTRECTDGTEHIVDAIMVFRDGIEPMWEDPMNKDGGHFDYRFKFSEVSQMLVDEYWNNIVLGLIGSSMPQADLINGVRLVDKLATKFPVVRIEVWFQNLGDTNDAMQLMKSVGACMARRLATRLAAGRHRLRRPTAVGFEATGGVNCAGRYSWNGAESCLAASWSKRDAHSRSIRKADFTGDGRAILSVAADKRVTLTDVEGQAVKWQGRGHSAPINTFCFVDKHTVVTGDDDGEMRVLPTSWAPYLSPGLLSGKNGQELLAICDDQLGCFDLRNAKVSLQGMSDHVEHELQCFTYVRGMSKVVCGSNTGHLCLFTYGRWGDLDDRIPIHTNSVESVVPFHEDAVVVGGDDGKVHVVSVFPNEVRGSLGTISNVGIPTSNTDSLCINGSSNLLGFVADFQRICVVPTDEISGLLQGNVADPGFFGELWD</sequence>
<dbReference type="GO" id="GO:0016281">
    <property type="term" value="C:eukaryotic translation initiation factor 4F complex"/>
    <property type="evidence" value="ECO:0007669"/>
    <property type="project" value="TreeGrafter"/>
</dbReference>
<evidence type="ECO:0000256" key="5">
    <source>
        <dbReference type="ARBA" id="ARBA00022917"/>
    </source>
</evidence>
<dbReference type="InterPro" id="IPR001680">
    <property type="entry name" value="WD40_rpt"/>
</dbReference>
<dbReference type="EMBL" id="BPLF01000002">
    <property type="protein sequence ID" value="GIX63422.1"/>
    <property type="molecule type" value="Genomic_DNA"/>
</dbReference>
<dbReference type="PANTHER" id="PTHR11960">
    <property type="entry name" value="EUKARYOTIC TRANSLATION INITIATION FACTOR 4E RELATED"/>
    <property type="match status" value="1"/>
</dbReference>
<evidence type="ECO:0000256" key="6">
    <source>
        <dbReference type="RuleBase" id="RU004374"/>
    </source>
</evidence>
<dbReference type="Proteomes" id="UP001497744">
    <property type="component" value="Unassembled WGS sequence"/>
</dbReference>
<evidence type="ECO:0000256" key="2">
    <source>
        <dbReference type="ARBA" id="ARBA00022540"/>
    </source>
</evidence>
<dbReference type="GO" id="GO:0006417">
    <property type="term" value="P:regulation of translation"/>
    <property type="evidence" value="ECO:0007669"/>
    <property type="project" value="UniProtKB-KW"/>
</dbReference>